<protein>
    <submittedName>
        <fullName evidence="1">Gamma-aminobutyrate transaminase POP2</fullName>
    </submittedName>
</protein>
<reference evidence="1 2" key="1">
    <citation type="submission" date="2019-08" db="EMBL/GenBank/DDBJ databases">
        <title>Draft genome sequences of two oriental melons (Cucumis melo L. var makuwa).</title>
        <authorList>
            <person name="Kwon S.-Y."/>
        </authorList>
    </citation>
    <scope>NUCLEOTIDE SEQUENCE [LARGE SCALE GENOMIC DNA]</scope>
    <source>
        <strain evidence="2">cv. Chang Bougi</strain>
        <tissue evidence="1">Leaf</tissue>
    </source>
</reference>
<dbReference type="EMBL" id="SSTD01014234">
    <property type="protein sequence ID" value="TYK04345.1"/>
    <property type="molecule type" value="Genomic_DNA"/>
</dbReference>
<sequence>MSGIMGYLDDVDEHLSHASIMLSSYPRHNFLETDAMFLEFEDELDNFAGGSSSMATMRDSDFLETCAVSTLRVGVPCCSTWAHSDDDRPWCEETYFHISRLLQPGGRFVEHQMLTTFKEFWADCHRHIKKYSYPKEAHVNPPNILVGCHED</sequence>
<evidence type="ECO:0000313" key="2">
    <source>
        <dbReference type="Proteomes" id="UP000321947"/>
    </source>
</evidence>
<dbReference type="Proteomes" id="UP000321947">
    <property type="component" value="Unassembled WGS sequence"/>
</dbReference>
<name>A0A5D3BYW1_CUCMM</name>
<accession>A0A5D3BYW1</accession>
<organism evidence="1 2">
    <name type="scientific">Cucumis melo var. makuwa</name>
    <name type="common">Oriental melon</name>
    <dbReference type="NCBI Taxonomy" id="1194695"/>
    <lineage>
        <taxon>Eukaryota</taxon>
        <taxon>Viridiplantae</taxon>
        <taxon>Streptophyta</taxon>
        <taxon>Embryophyta</taxon>
        <taxon>Tracheophyta</taxon>
        <taxon>Spermatophyta</taxon>
        <taxon>Magnoliopsida</taxon>
        <taxon>eudicotyledons</taxon>
        <taxon>Gunneridae</taxon>
        <taxon>Pentapetalae</taxon>
        <taxon>rosids</taxon>
        <taxon>fabids</taxon>
        <taxon>Cucurbitales</taxon>
        <taxon>Cucurbitaceae</taxon>
        <taxon>Benincaseae</taxon>
        <taxon>Cucumis</taxon>
    </lineage>
</organism>
<proteinExistence type="predicted"/>
<evidence type="ECO:0000313" key="1">
    <source>
        <dbReference type="EMBL" id="TYK04345.1"/>
    </source>
</evidence>
<dbReference type="AlphaFoldDB" id="A0A5D3BYW1"/>
<gene>
    <name evidence="1" type="ORF">E5676_scaffold675G00080</name>
</gene>
<comment type="caution">
    <text evidence="1">The sequence shown here is derived from an EMBL/GenBank/DDBJ whole genome shotgun (WGS) entry which is preliminary data.</text>
</comment>